<dbReference type="EMBL" id="BMMF01000022">
    <property type="protein sequence ID" value="GGK55323.1"/>
    <property type="molecule type" value="Genomic_DNA"/>
</dbReference>
<dbReference type="Proteomes" id="UP000600449">
    <property type="component" value="Unassembled WGS sequence"/>
</dbReference>
<feature type="transmembrane region" description="Helical" evidence="1">
    <location>
        <begin position="52"/>
        <end position="70"/>
    </location>
</feature>
<name>A0A917QKP1_9HYPH</name>
<keyword evidence="1" id="KW-0812">Transmembrane</keyword>
<accession>A0A917QKP1</accession>
<sequence>MLTCRRIGARHVAEAGIGTRSAIEIRCIAARINVNTCWDRVAMNNRPYPQPLLLIAVSLVLALVLVGVGLTTGRLE</sequence>
<evidence type="ECO:0000256" key="1">
    <source>
        <dbReference type="SAM" id="Phobius"/>
    </source>
</evidence>
<keyword evidence="3" id="KW-1185">Reference proteome</keyword>
<evidence type="ECO:0000313" key="3">
    <source>
        <dbReference type="Proteomes" id="UP000600449"/>
    </source>
</evidence>
<organism evidence="2 3">
    <name type="scientific">Salinarimonas ramus</name>
    <dbReference type="NCBI Taxonomy" id="690164"/>
    <lineage>
        <taxon>Bacteria</taxon>
        <taxon>Pseudomonadati</taxon>
        <taxon>Pseudomonadota</taxon>
        <taxon>Alphaproteobacteria</taxon>
        <taxon>Hyphomicrobiales</taxon>
        <taxon>Salinarimonadaceae</taxon>
        <taxon>Salinarimonas</taxon>
    </lineage>
</organism>
<evidence type="ECO:0000313" key="2">
    <source>
        <dbReference type="EMBL" id="GGK55323.1"/>
    </source>
</evidence>
<reference evidence="2 3" key="1">
    <citation type="journal article" date="2014" name="Int. J. Syst. Evol. Microbiol.">
        <title>Complete genome sequence of Corynebacterium casei LMG S-19264T (=DSM 44701T), isolated from a smear-ripened cheese.</title>
        <authorList>
            <consortium name="US DOE Joint Genome Institute (JGI-PGF)"/>
            <person name="Walter F."/>
            <person name="Albersmeier A."/>
            <person name="Kalinowski J."/>
            <person name="Ruckert C."/>
        </authorList>
    </citation>
    <scope>NUCLEOTIDE SEQUENCE [LARGE SCALE GENOMIC DNA]</scope>
    <source>
        <strain evidence="2 3">CGMCC 1.9161</strain>
    </source>
</reference>
<proteinExistence type="predicted"/>
<protein>
    <submittedName>
        <fullName evidence="2">Uncharacterized protein</fullName>
    </submittedName>
</protein>
<keyword evidence="1" id="KW-1133">Transmembrane helix</keyword>
<keyword evidence="1" id="KW-0472">Membrane</keyword>
<dbReference type="AlphaFoldDB" id="A0A917QKP1"/>
<comment type="caution">
    <text evidence="2">The sequence shown here is derived from an EMBL/GenBank/DDBJ whole genome shotgun (WGS) entry which is preliminary data.</text>
</comment>
<gene>
    <name evidence="2" type="ORF">GCM10011322_47480</name>
</gene>